<evidence type="ECO:0000256" key="2">
    <source>
        <dbReference type="ARBA" id="ARBA00005791"/>
    </source>
</evidence>
<evidence type="ECO:0000259" key="8">
    <source>
        <dbReference type="PROSITE" id="PS51352"/>
    </source>
</evidence>
<evidence type="ECO:0000256" key="5">
    <source>
        <dbReference type="ARBA" id="ARBA00023157"/>
    </source>
</evidence>
<evidence type="ECO:0000256" key="1">
    <source>
        <dbReference type="ARBA" id="ARBA00003565"/>
    </source>
</evidence>
<dbReference type="InterPro" id="IPR036249">
    <property type="entry name" value="Thioredoxin-like_sf"/>
</dbReference>
<dbReference type="SUPFAM" id="SSF52833">
    <property type="entry name" value="Thioredoxin-like"/>
    <property type="match status" value="1"/>
</dbReference>
<name>A0ABU7M1V6_9PROT</name>
<dbReference type="Pfam" id="PF18312">
    <property type="entry name" value="ScsC_N"/>
    <property type="match status" value="1"/>
</dbReference>
<feature type="signal peptide" evidence="7">
    <location>
        <begin position="1"/>
        <end position="24"/>
    </location>
</feature>
<gene>
    <name evidence="9" type="ORF">V0U35_11260</name>
</gene>
<feature type="domain" description="Thioredoxin" evidence="8">
    <location>
        <begin position="70"/>
        <end position="251"/>
    </location>
</feature>
<dbReference type="InterPro" id="IPR041205">
    <property type="entry name" value="ScsC_N"/>
</dbReference>
<dbReference type="EMBL" id="JAZDRO010000004">
    <property type="protein sequence ID" value="MEE2567255.1"/>
    <property type="molecule type" value="Genomic_DNA"/>
</dbReference>
<dbReference type="RefSeq" id="WP_330196813.1">
    <property type="nucleotide sequence ID" value="NZ_JAZDRO010000004.1"/>
</dbReference>
<reference evidence="9 10" key="1">
    <citation type="submission" date="2024-01" db="EMBL/GenBank/DDBJ databases">
        <title>Hyphobacterium bacterium isolated from marine sediment.</title>
        <authorList>
            <person name="Zhao S."/>
        </authorList>
    </citation>
    <scope>NUCLEOTIDE SEQUENCE [LARGE SCALE GENOMIC DNA]</scope>
    <source>
        <strain evidence="9 10">Y60-23</strain>
    </source>
</reference>
<dbReference type="InterPro" id="IPR013766">
    <property type="entry name" value="Thioredoxin_domain"/>
</dbReference>
<dbReference type="Gene3D" id="3.40.30.10">
    <property type="entry name" value="Glutaredoxin"/>
    <property type="match status" value="1"/>
</dbReference>
<dbReference type="InterPro" id="IPR012336">
    <property type="entry name" value="Thioredoxin-like_fold"/>
</dbReference>
<evidence type="ECO:0000256" key="7">
    <source>
        <dbReference type="SAM" id="SignalP"/>
    </source>
</evidence>
<keyword evidence="5" id="KW-1015">Disulfide bond</keyword>
<comment type="caution">
    <text evidence="9">The sequence shown here is derived from an EMBL/GenBank/DDBJ whole genome shotgun (WGS) entry which is preliminary data.</text>
</comment>
<evidence type="ECO:0000256" key="3">
    <source>
        <dbReference type="ARBA" id="ARBA00022729"/>
    </source>
</evidence>
<evidence type="ECO:0000256" key="4">
    <source>
        <dbReference type="ARBA" id="ARBA00023002"/>
    </source>
</evidence>
<comment type="function">
    <text evidence="1">May be required for disulfide bond formation in some proteins.</text>
</comment>
<keyword evidence="4" id="KW-0560">Oxidoreductase</keyword>
<comment type="similarity">
    <text evidence="2">Belongs to the thioredoxin family. DsbA subfamily.</text>
</comment>
<dbReference type="PANTHER" id="PTHR13887">
    <property type="entry name" value="GLUTATHIONE S-TRANSFERASE KAPPA"/>
    <property type="match status" value="1"/>
</dbReference>
<accession>A0ABU7M1V6</accession>
<organism evidence="9 10">
    <name type="scientific">Hyphobacterium marinum</name>
    <dbReference type="NCBI Taxonomy" id="3116574"/>
    <lineage>
        <taxon>Bacteria</taxon>
        <taxon>Pseudomonadati</taxon>
        <taxon>Pseudomonadota</taxon>
        <taxon>Alphaproteobacteria</taxon>
        <taxon>Maricaulales</taxon>
        <taxon>Maricaulaceae</taxon>
        <taxon>Hyphobacterium</taxon>
    </lineage>
</organism>
<dbReference type="Pfam" id="PF13462">
    <property type="entry name" value="Thioredoxin_4"/>
    <property type="match status" value="1"/>
</dbReference>
<feature type="chain" id="PRO_5045884192" evidence="7">
    <location>
        <begin position="25"/>
        <end position="255"/>
    </location>
</feature>
<keyword evidence="6" id="KW-0676">Redox-active center</keyword>
<evidence type="ECO:0000313" key="9">
    <source>
        <dbReference type="EMBL" id="MEE2567255.1"/>
    </source>
</evidence>
<dbReference type="PROSITE" id="PS51352">
    <property type="entry name" value="THIOREDOXIN_2"/>
    <property type="match status" value="1"/>
</dbReference>
<dbReference type="Proteomes" id="UP001310692">
    <property type="component" value="Unassembled WGS sequence"/>
</dbReference>
<dbReference type="PANTHER" id="PTHR13887:SF14">
    <property type="entry name" value="DISULFIDE BOND FORMATION PROTEIN D"/>
    <property type="match status" value="1"/>
</dbReference>
<proteinExistence type="inferred from homology"/>
<sequence length="255" mass="28024">MKRMFAALASALVLIGCNGSDATAQDDTRPISDSERARVEQIVRDYILEHPELIEEALIELQRRAQQREIQAYIAAIEANAEAVYADPRDPSIGDPDAPIVIVEFMDYKCGYCRVASRWLETVMAENGDQVRLIFKEYPILGEESRESARAALAALRQGTDEYFAFHNAMIQSSGPLPSGRIDNFASLAGLDVDQMRADMEDPAIDAQLEDIYRLGRMLGADGTPFFIIDGMPVPGANTQALEAALAAALRRVEG</sequence>
<evidence type="ECO:0000313" key="10">
    <source>
        <dbReference type="Proteomes" id="UP001310692"/>
    </source>
</evidence>
<dbReference type="PROSITE" id="PS51257">
    <property type="entry name" value="PROKAR_LIPOPROTEIN"/>
    <property type="match status" value="1"/>
</dbReference>
<protein>
    <submittedName>
        <fullName evidence="9">Thioredoxin domain-containing protein</fullName>
    </submittedName>
</protein>
<evidence type="ECO:0000256" key="6">
    <source>
        <dbReference type="ARBA" id="ARBA00023284"/>
    </source>
</evidence>
<keyword evidence="10" id="KW-1185">Reference proteome</keyword>
<keyword evidence="3 7" id="KW-0732">Signal</keyword>